<reference evidence="1" key="1">
    <citation type="submission" date="2010-10" db="EMBL/GenBank/DDBJ databases">
        <title>Complete sequence of chromosome of Geobacillus sp. Y4.1MC1.</title>
        <authorList>
            <consortium name="US DOE Joint Genome Institute"/>
            <person name="Lucas S."/>
            <person name="Copeland A."/>
            <person name="Lapidus A."/>
            <person name="Cheng J.-F."/>
            <person name="Bruce D."/>
            <person name="Goodwin L."/>
            <person name="Pitluck S."/>
            <person name="Chertkov O."/>
            <person name="Zhang X."/>
            <person name="Detter J.C."/>
            <person name="Han C."/>
            <person name="Tapia R."/>
            <person name="Land M."/>
            <person name="Hauser L."/>
            <person name="Jeffries C."/>
            <person name="Kyrpides N."/>
            <person name="Ivanova N."/>
            <person name="Ovchinnikova G."/>
            <person name="Brumm P."/>
            <person name="Mead D."/>
            <person name="Woyke T."/>
        </authorList>
    </citation>
    <scope>NUCLEOTIDE SEQUENCE [LARGE SCALE GENOMIC DNA]</scope>
    <source>
        <strain evidence="1">Y4.1MC1</strain>
    </source>
</reference>
<proteinExistence type="predicted"/>
<organism evidence="1">
    <name type="scientific">Geobacillus sp. (strain Y4.1MC1)</name>
    <dbReference type="NCBI Taxonomy" id="581103"/>
    <lineage>
        <taxon>Bacteria</taxon>
        <taxon>Bacillati</taxon>
        <taxon>Bacillota</taxon>
        <taxon>Bacilli</taxon>
        <taxon>Bacillales</taxon>
        <taxon>Anoxybacillaceae</taxon>
        <taxon>Geobacillus</taxon>
    </lineage>
</organism>
<name>A0A7U3YEU4_GEOS0</name>
<accession>A0A7U3YEU4</accession>
<gene>
    <name evidence="1" type="ORF">GY4MC1_1730</name>
</gene>
<sequence length="43" mass="5040">MISEVIKKKNFYFQKMVSFLKATFCHEAACGVCLLNEQEKRLL</sequence>
<dbReference type="AlphaFoldDB" id="A0A7U3YEU4"/>
<protein>
    <submittedName>
        <fullName evidence="1">Uncharacterized protein</fullName>
    </submittedName>
</protein>
<dbReference type="EMBL" id="CP002293">
    <property type="protein sequence ID" value="ADP74504.1"/>
    <property type="molecule type" value="Genomic_DNA"/>
</dbReference>
<evidence type="ECO:0000313" key="1">
    <source>
        <dbReference type="EMBL" id="ADP74504.1"/>
    </source>
</evidence>
<dbReference type="KEGG" id="gmc:GY4MC1_1730"/>